<dbReference type="SUPFAM" id="SSF53254">
    <property type="entry name" value="Phosphoglycerate mutase-like"/>
    <property type="match status" value="1"/>
</dbReference>
<dbReference type="SMART" id="SM00855">
    <property type="entry name" value="PGAM"/>
    <property type="match status" value="1"/>
</dbReference>
<dbReference type="AlphaFoldDB" id="A0A7S2WPK3"/>
<accession>A0A7S2WPK3</accession>
<proteinExistence type="predicted"/>
<evidence type="ECO:0000313" key="1">
    <source>
        <dbReference type="EMBL" id="CAD9698606.1"/>
    </source>
</evidence>
<dbReference type="InterPro" id="IPR051710">
    <property type="entry name" value="Phosphatase_SH3-domain"/>
</dbReference>
<organism evidence="1">
    <name type="scientific">Rhizochromulina marina</name>
    <dbReference type="NCBI Taxonomy" id="1034831"/>
    <lineage>
        <taxon>Eukaryota</taxon>
        <taxon>Sar</taxon>
        <taxon>Stramenopiles</taxon>
        <taxon>Ochrophyta</taxon>
        <taxon>Dictyochophyceae</taxon>
        <taxon>Rhizochromulinales</taxon>
        <taxon>Rhizochromulina</taxon>
    </lineage>
</organism>
<dbReference type="PANTHER" id="PTHR16469">
    <property type="entry name" value="UBIQUITIN-ASSOCIATED AND SH3 DOMAIN-CONTAINING BA-RELATED"/>
    <property type="match status" value="1"/>
</dbReference>
<dbReference type="Pfam" id="PF00300">
    <property type="entry name" value="His_Phos_1"/>
    <property type="match status" value="1"/>
</dbReference>
<dbReference type="EMBL" id="HBHJ01021617">
    <property type="protein sequence ID" value="CAD9698606.1"/>
    <property type="molecule type" value="Transcribed_RNA"/>
</dbReference>
<dbReference type="Gene3D" id="3.40.50.1240">
    <property type="entry name" value="Phosphoglycerate mutase-like"/>
    <property type="match status" value="1"/>
</dbReference>
<dbReference type="CDD" id="cd07067">
    <property type="entry name" value="HP_PGM_like"/>
    <property type="match status" value="1"/>
</dbReference>
<dbReference type="InterPro" id="IPR029033">
    <property type="entry name" value="His_PPase_superfam"/>
</dbReference>
<dbReference type="PANTHER" id="PTHR16469:SF27">
    <property type="entry name" value="UBIQUITIN-ASSOCIATED AND SH3 DOMAIN-CONTAINING BA-RELATED"/>
    <property type="match status" value="1"/>
</dbReference>
<protein>
    <submittedName>
        <fullName evidence="1">Uncharacterized protein</fullName>
    </submittedName>
</protein>
<reference evidence="1" key="1">
    <citation type="submission" date="2021-01" db="EMBL/GenBank/DDBJ databases">
        <authorList>
            <person name="Corre E."/>
            <person name="Pelletier E."/>
            <person name="Niang G."/>
            <person name="Scheremetjew M."/>
            <person name="Finn R."/>
            <person name="Kale V."/>
            <person name="Holt S."/>
            <person name="Cochrane G."/>
            <person name="Meng A."/>
            <person name="Brown T."/>
            <person name="Cohen L."/>
        </authorList>
    </citation>
    <scope>NUCLEOTIDE SEQUENCE</scope>
    <source>
        <strain evidence="1">CCMP1243</strain>
    </source>
</reference>
<sequence length="291" mass="31595">MAALMSNGRGEEQGMALEEEGVSPGTGGMVGTGGGAAEVWLLRHGERIDETKAARKWYDSVPPARHFDPELTKTGAAQATVAGKAIAKHRAGRPEFRRIYASPLSRTLSTAHEAALALGIEEVVVVPGLSECAAAIRKQGLEFWERLAFLPLEAMRQLCPEVSRVEEAAPRAFEECVTWLVEACREAADEPILIVTHREGIRDLIDSPFRVPLPYCAIAHFSLEKSPEGEEGCRDRNQVSASVAFPGDAPRRFILQRLFDPATETELPVPVPVEATASTTASSRGVFMSMF</sequence>
<gene>
    <name evidence="1" type="ORF">RMAR1173_LOCUS14292</name>
</gene>
<name>A0A7S2WPK3_9STRA</name>
<dbReference type="InterPro" id="IPR013078">
    <property type="entry name" value="His_Pase_superF_clade-1"/>
</dbReference>